<dbReference type="KEGG" id="lfp:Y981_02355"/>
<organism evidence="1 2">
    <name type="scientific">Leptospirillum ferriphilum YSK</name>
    <dbReference type="NCBI Taxonomy" id="1441628"/>
    <lineage>
        <taxon>Bacteria</taxon>
        <taxon>Pseudomonadati</taxon>
        <taxon>Nitrospirota</taxon>
        <taxon>Nitrospiria</taxon>
        <taxon>Nitrospirales</taxon>
        <taxon>Nitrospiraceae</taxon>
        <taxon>Leptospirillum</taxon>
    </lineage>
</organism>
<dbReference type="OrthoDB" id="9816202at2"/>
<evidence type="ECO:0000313" key="2">
    <source>
        <dbReference type="Proteomes" id="UP000027059"/>
    </source>
</evidence>
<dbReference type="AlphaFoldDB" id="A0A059Y1N3"/>
<protein>
    <recommendedName>
        <fullName evidence="3">Phosphatidylglycerol lysyltransferase C-terminal domain-containing protein</fullName>
    </recommendedName>
</protein>
<name>A0A059Y1N3_9BACT</name>
<dbReference type="InterPro" id="IPR016181">
    <property type="entry name" value="Acyl_CoA_acyltransferase"/>
</dbReference>
<dbReference type="RefSeq" id="WP_038504547.1">
    <property type="nucleotide sequence ID" value="NZ_CP007243.1"/>
</dbReference>
<sequence>MGTPVLFQPLKSDPVFLRERMGSLLPDRLLPALSNAHPLSLLLFDRGLTYLEGTWKGNFFLAVESDGYTFLPAPPPWTLLPEGPSGRTLREPSFWRSVSEILLERNNGIPSYLDGVPDASKLQEFPTPELTETEFLLCASDWKTLSGPRHKTHRWERNRLSKIVPDARVLPWDPLYRKSAHELLARFRRERERKMRGDQEKILLEDQIRAHEKALSSSRDLGLSGLLVLSQDRVLGIAWFAVLPDRRGAIQFLEAREPGLTGISVLLTHHFFALFPEVSVLNIQGDVQNQGIRRAKKLDLPCRLSPVYRITLGDSSGHTPASAEQGTLSPKIG</sequence>
<reference evidence="2" key="1">
    <citation type="submission" date="2014-02" db="EMBL/GenBank/DDBJ databases">
        <title>Complete genome sequence and comparative genomic analysis of the nitrogen-fixing bacterium Leptospirillum ferriphilum YSK.</title>
        <authorList>
            <person name="Guo X."/>
            <person name="Yin H."/>
            <person name="Liang Y."/>
            <person name="Hu Q."/>
            <person name="Ma L."/>
            <person name="Xiao Y."/>
            <person name="Zhang X."/>
            <person name="Qiu G."/>
            <person name="Liu X."/>
        </authorList>
    </citation>
    <scope>NUCLEOTIDE SEQUENCE [LARGE SCALE GENOMIC DNA]</scope>
    <source>
        <strain evidence="2">YSK</strain>
    </source>
</reference>
<accession>A0A059Y1N3</accession>
<dbReference type="Gene3D" id="3.40.630.30">
    <property type="match status" value="1"/>
</dbReference>
<keyword evidence="2" id="KW-1185">Reference proteome</keyword>
<dbReference type="HOGENOM" id="CLU_833653_0_0_0"/>
<evidence type="ECO:0008006" key="3">
    <source>
        <dbReference type="Google" id="ProtNLM"/>
    </source>
</evidence>
<reference evidence="1 2" key="2">
    <citation type="journal article" date="2015" name="Biomed. Res. Int.">
        <title>Effects of Arsenite Resistance on the Growth and Functional Gene Expression of Leptospirillum ferriphilum and Acidithiobacillus thiooxidans in Pure Culture and Coculture.</title>
        <authorList>
            <person name="Jiang H."/>
            <person name="Liang Y."/>
            <person name="Yin H."/>
            <person name="Xiao Y."/>
            <person name="Guo X."/>
            <person name="Xu Y."/>
            <person name="Hu Q."/>
            <person name="Liu H."/>
            <person name="Liu X."/>
        </authorList>
    </citation>
    <scope>NUCLEOTIDE SEQUENCE [LARGE SCALE GENOMIC DNA]</scope>
    <source>
        <strain evidence="1 2">YSK</strain>
    </source>
</reference>
<dbReference type="SUPFAM" id="SSF55729">
    <property type="entry name" value="Acyl-CoA N-acyltransferases (Nat)"/>
    <property type="match status" value="1"/>
</dbReference>
<gene>
    <name evidence="1" type="ORF">Y981_02355</name>
</gene>
<proteinExistence type="predicted"/>
<dbReference type="Proteomes" id="UP000027059">
    <property type="component" value="Chromosome"/>
</dbReference>
<evidence type="ECO:0000313" key="1">
    <source>
        <dbReference type="EMBL" id="AIA31481.1"/>
    </source>
</evidence>
<dbReference type="EMBL" id="CP007243">
    <property type="protein sequence ID" value="AIA31481.1"/>
    <property type="molecule type" value="Genomic_DNA"/>
</dbReference>